<keyword evidence="2" id="KW-1133">Transmembrane helix</keyword>
<proteinExistence type="predicted"/>
<feature type="compositionally biased region" description="Gly residues" evidence="1">
    <location>
        <begin position="153"/>
        <end position="170"/>
    </location>
</feature>
<sequence>MRARYPFAGAFIALSLLAAYLGLSSVQIPQANDKVLHFLAFFVLTLTFYWIFDSTRRRILNLTVSFVTIFLGLGSEAAQGLLTERQFDPLDIAANIVGSLCALGLCSIYHKRMLDRRRRAKGYGAVPQEGDDIEMGSQETGVTEDAVEESSQGGAGGGGEAEVNGTGGKK</sequence>
<organism evidence="3 4">
    <name type="scientific">Ramalina farinacea</name>
    <dbReference type="NCBI Taxonomy" id="258253"/>
    <lineage>
        <taxon>Eukaryota</taxon>
        <taxon>Fungi</taxon>
        <taxon>Dikarya</taxon>
        <taxon>Ascomycota</taxon>
        <taxon>Pezizomycotina</taxon>
        <taxon>Lecanoromycetes</taxon>
        <taxon>OSLEUM clade</taxon>
        <taxon>Lecanoromycetidae</taxon>
        <taxon>Lecanorales</taxon>
        <taxon>Lecanorineae</taxon>
        <taxon>Ramalinaceae</taxon>
        <taxon>Ramalina</taxon>
    </lineage>
</organism>
<dbReference type="NCBIfam" id="NF037970">
    <property type="entry name" value="vanZ_1"/>
    <property type="match status" value="1"/>
</dbReference>
<protein>
    <recommendedName>
        <fullName evidence="5">VanZ-like domain-containing protein</fullName>
    </recommendedName>
</protein>
<evidence type="ECO:0000313" key="4">
    <source>
        <dbReference type="Proteomes" id="UP001161017"/>
    </source>
</evidence>
<keyword evidence="2" id="KW-0812">Transmembrane</keyword>
<gene>
    <name evidence="3" type="ORF">OHK93_000137</name>
</gene>
<evidence type="ECO:0000256" key="2">
    <source>
        <dbReference type="SAM" id="Phobius"/>
    </source>
</evidence>
<accession>A0AA43QHW0</accession>
<comment type="caution">
    <text evidence="3">The sequence shown here is derived from an EMBL/GenBank/DDBJ whole genome shotgun (WGS) entry which is preliminary data.</text>
</comment>
<dbReference type="PANTHER" id="PTHR28008:SF1">
    <property type="entry name" value="DOMAIN PROTEIN, PUTATIVE (AFU_ORTHOLOGUE AFUA_3G10980)-RELATED"/>
    <property type="match status" value="1"/>
</dbReference>
<dbReference type="Proteomes" id="UP001161017">
    <property type="component" value="Unassembled WGS sequence"/>
</dbReference>
<dbReference type="AlphaFoldDB" id="A0AA43QHW0"/>
<evidence type="ECO:0008006" key="5">
    <source>
        <dbReference type="Google" id="ProtNLM"/>
    </source>
</evidence>
<evidence type="ECO:0000256" key="1">
    <source>
        <dbReference type="SAM" id="MobiDB-lite"/>
    </source>
</evidence>
<dbReference type="PANTHER" id="PTHR28008">
    <property type="entry name" value="DOMAIN PROTEIN, PUTATIVE (AFU_ORTHOLOGUE AFUA_3G10980)-RELATED"/>
    <property type="match status" value="1"/>
</dbReference>
<keyword evidence="2" id="KW-0472">Membrane</keyword>
<feature type="transmembrane region" description="Helical" evidence="2">
    <location>
        <begin position="34"/>
        <end position="52"/>
    </location>
</feature>
<name>A0AA43QHW0_9LECA</name>
<keyword evidence="4" id="KW-1185">Reference proteome</keyword>
<feature type="region of interest" description="Disordered" evidence="1">
    <location>
        <begin position="125"/>
        <end position="170"/>
    </location>
</feature>
<dbReference type="EMBL" id="JAPUFD010000001">
    <property type="protein sequence ID" value="MDI1485003.1"/>
    <property type="molecule type" value="Genomic_DNA"/>
</dbReference>
<feature type="transmembrane region" description="Helical" evidence="2">
    <location>
        <begin position="92"/>
        <end position="109"/>
    </location>
</feature>
<evidence type="ECO:0000313" key="3">
    <source>
        <dbReference type="EMBL" id="MDI1485003.1"/>
    </source>
</evidence>
<feature type="transmembrane region" description="Helical" evidence="2">
    <location>
        <begin position="59"/>
        <end position="80"/>
    </location>
</feature>
<reference evidence="3" key="1">
    <citation type="journal article" date="2023" name="Genome Biol. Evol.">
        <title>First Whole Genome Sequence and Flow Cytometry Genome Size Data for the Lichen-Forming Fungus Ramalina farinacea (Ascomycota).</title>
        <authorList>
            <person name="Llewellyn T."/>
            <person name="Mian S."/>
            <person name="Hill R."/>
            <person name="Leitch I.J."/>
            <person name="Gaya E."/>
        </authorList>
    </citation>
    <scope>NUCLEOTIDE SEQUENCE</scope>
    <source>
        <strain evidence="3">LIQ254RAFAR</strain>
    </source>
</reference>